<feature type="transmembrane region" description="Helical" evidence="1">
    <location>
        <begin position="6"/>
        <end position="29"/>
    </location>
</feature>
<dbReference type="Proteomes" id="UP000295008">
    <property type="component" value="Unassembled WGS sequence"/>
</dbReference>
<organism evidence="2 3">
    <name type="scientific">Hydrogenispora ethanolica</name>
    <dbReference type="NCBI Taxonomy" id="1082276"/>
    <lineage>
        <taxon>Bacteria</taxon>
        <taxon>Bacillati</taxon>
        <taxon>Bacillota</taxon>
        <taxon>Hydrogenispora</taxon>
    </lineage>
</organism>
<evidence type="ECO:0000256" key="1">
    <source>
        <dbReference type="SAM" id="Phobius"/>
    </source>
</evidence>
<evidence type="ECO:0000313" key="2">
    <source>
        <dbReference type="EMBL" id="TCL54574.1"/>
    </source>
</evidence>
<evidence type="ECO:0008006" key="4">
    <source>
        <dbReference type="Google" id="ProtNLM"/>
    </source>
</evidence>
<sequence>MKNKSLYKGVIILTIFILIVFVFILNGYLTGFKIYNAVKYAFLTNEGYNSYISKYMSNEIFDEFNHGHYFDTKVPIKKYLNLSLQFSITDFFRNGIIWMKYTFEIRDKNDKLISGSTGIQMILILKKEGEYWKIVRVFESP</sequence>
<gene>
    <name evidence="2" type="ORF">EDC14_10622</name>
</gene>
<reference evidence="2 3" key="1">
    <citation type="submission" date="2019-03" db="EMBL/GenBank/DDBJ databases">
        <title>Genomic Encyclopedia of Type Strains, Phase IV (KMG-IV): sequencing the most valuable type-strain genomes for metagenomic binning, comparative biology and taxonomic classification.</title>
        <authorList>
            <person name="Goeker M."/>
        </authorList>
    </citation>
    <scope>NUCLEOTIDE SEQUENCE [LARGE SCALE GENOMIC DNA]</scope>
    <source>
        <strain evidence="2 3">LX-B</strain>
    </source>
</reference>
<dbReference type="AlphaFoldDB" id="A0A4R1QUH0"/>
<accession>A0A4R1QUH0</accession>
<protein>
    <recommendedName>
        <fullName evidence="4">Lumazine-binding protein</fullName>
    </recommendedName>
</protein>
<name>A0A4R1QUH0_HYDET</name>
<dbReference type="EMBL" id="SLUN01000062">
    <property type="protein sequence ID" value="TCL54574.1"/>
    <property type="molecule type" value="Genomic_DNA"/>
</dbReference>
<keyword evidence="1" id="KW-0812">Transmembrane</keyword>
<evidence type="ECO:0000313" key="3">
    <source>
        <dbReference type="Proteomes" id="UP000295008"/>
    </source>
</evidence>
<keyword evidence="1" id="KW-0472">Membrane</keyword>
<keyword evidence="1" id="KW-1133">Transmembrane helix</keyword>
<keyword evidence="3" id="KW-1185">Reference proteome</keyword>
<proteinExistence type="predicted"/>
<comment type="caution">
    <text evidence="2">The sequence shown here is derived from an EMBL/GenBank/DDBJ whole genome shotgun (WGS) entry which is preliminary data.</text>
</comment>
<dbReference type="RefSeq" id="WP_132018005.1">
    <property type="nucleotide sequence ID" value="NZ_SLUN01000062.1"/>
</dbReference>